<keyword evidence="3" id="KW-1185">Reference proteome</keyword>
<comment type="caution">
    <text evidence="2">The sequence shown here is derived from an EMBL/GenBank/DDBJ whole genome shotgun (WGS) entry which is preliminary data.</text>
</comment>
<dbReference type="Proteomes" id="UP000707451">
    <property type="component" value="Unassembled WGS sequence"/>
</dbReference>
<reference evidence="2" key="1">
    <citation type="submission" date="2021-06" db="EMBL/GenBank/DDBJ databases">
        <title>Genome Sequence of Mortierella hyaline Strain SCG-10, a Cold-Adapted, Nitrate-Reducing Fungus Isolated from Soil in Minnesota, USA.</title>
        <authorList>
            <person name="Aldossari N."/>
        </authorList>
    </citation>
    <scope>NUCLEOTIDE SEQUENCE</scope>
    <source>
        <strain evidence="2">SCG-10</strain>
    </source>
</reference>
<feature type="region of interest" description="Disordered" evidence="1">
    <location>
        <begin position="77"/>
        <end position="110"/>
    </location>
</feature>
<dbReference type="OrthoDB" id="10490873at2759"/>
<evidence type="ECO:0000256" key="1">
    <source>
        <dbReference type="SAM" id="MobiDB-lite"/>
    </source>
</evidence>
<evidence type="ECO:0000313" key="2">
    <source>
        <dbReference type="EMBL" id="KAG9065490.1"/>
    </source>
</evidence>
<evidence type="ECO:0000313" key="3">
    <source>
        <dbReference type="Proteomes" id="UP000707451"/>
    </source>
</evidence>
<sequence length="189" mass="19302">MTVLIMILFSSKNADQLARAKQQLETCFRFLDDVSPYWAIGGDQLQFLKSLLAGDLSGIMGGESAAAATAASETATTAMADGSSADPGSGGHQRGAINDSSSDSAGSAGQAVVDRLTVSHAGVNETSSAFLTTDSGMSTVWLDAESLGAVEEATVKSLSKMSLLHQTTTTDKPKTGSKKPSPPPASSLS</sequence>
<proteinExistence type="predicted"/>
<name>A0A9P7XQE5_9FUNG</name>
<organism evidence="2 3">
    <name type="scientific">Linnemannia hyalina</name>
    <dbReference type="NCBI Taxonomy" id="64524"/>
    <lineage>
        <taxon>Eukaryota</taxon>
        <taxon>Fungi</taxon>
        <taxon>Fungi incertae sedis</taxon>
        <taxon>Mucoromycota</taxon>
        <taxon>Mortierellomycotina</taxon>
        <taxon>Mortierellomycetes</taxon>
        <taxon>Mortierellales</taxon>
        <taxon>Mortierellaceae</taxon>
        <taxon>Linnemannia</taxon>
    </lineage>
</organism>
<feature type="compositionally biased region" description="Low complexity" evidence="1">
    <location>
        <begin position="99"/>
        <end position="109"/>
    </location>
</feature>
<feature type="region of interest" description="Disordered" evidence="1">
    <location>
        <begin position="159"/>
        <end position="189"/>
    </location>
</feature>
<dbReference type="AlphaFoldDB" id="A0A9P7XQE5"/>
<feature type="compositionally biased region" description="Pro residues" evidence="1">
    <location>
        <begin position="180"/>
        <end position="189"/>
    </location>
</feature>
<accession>A0A9P7XQE5</accession>
<gene>
    <name evidence="2" type="ORF">KI688_001778</name>
</gene>
<feature type="compositionally biased region" description="Low complexity" evidence="1">
    <location>
        <begin position="77"/>
        <end position="87"/>
    </location>
</feature>
<protein>
    <submittedName>
        <fullName evidence="2">Uncharacterized protein</fullName>
    </submittedName>
</protein>
<dbReference type="EMBL" id="JAHRHY010000011">
    <property type="protein sequence ID" value="KAG9065490.1"/>
    <property type="molecule type" value="Genomic_DNA"/>
</dbReference>